<gene>
    <name evidence="3" type="ORF">ASPGLDRAFT_880686</name>
</gene>
<keyword evidence="1" id="KW-0812">Transmembrane</keyword>
<evidence type="ECO:0000313" key="4">
    <source>
        <dbReference type="Proteomes" id="UP000184300"/>
    </source>
</evidence>
<dbReference type="GeneID" id="34466700"/>
<keyword evidence="1" id="KW-0472">Membrane</keyword>
<accession>A0A1L9V8A5</accession>
<dbReference type="RefSeq" id="XP_022396872.1">
    <property type="nucleotide sequence ID" value="XM_022550440.1"/>
</dbReference>
<evidence type="ECO:0000256" key="1">
    <source>
        <dbReference type="SAM" id="Phobius"/>
    </source>
</evidence>
<organism evidence="3 4">
    <name type="scientific">Aspergillus glaucus CBS 516.65</name>
    <dbReference type="NCBI Taxonomy" id="1160497"/>
    <lineage>
        <taxon>Eukaryota</taxon>
        <taxon>Fungi</taxon>
        <taxon>Dikarya</taxon>
        <taxon>Ascomycota</taxon>
        <taxon>Pezizomycotina</taxon>
        <taxon>Eurotiomycetes</taxon>
        <taxon>Eurotiomycetidae</taxon>
        <taxon>Eurotiales</taxon>
        <taxon>Aspergillaceae</taxon>
        <taxon>Aspergillus</taxon>
        <taxon>Aspergillus subgen. Aspergillus</taxon>
    </lineage>
</organism>
<evidence type="ECO:0000256" key="2">
    <source>
        <dbReference type="SAM" id="SignalP"/>
    </source>
</evidence>
<dbReference type="EMBL" id="KV878912">
    <property type="protein sequence ID" value="OJJ80174.1"/>
    <property type="molecule type" value="Genomic_DNA"/>
</dbReference>
<evidence type="ECO:0000313" key="3">
    <source>
        <dbReference type="EMBL" id="OJJ80174.1"/>
    </source>
</evidence>
<sequence length="104" mass="11946">MISFLFLLLLLLYTLLTFSSPTFSYEFQPSINTTTGLERGESRDITDTGAWVWFCLFRELICLACNFLIVDLIRRCIGGVRNGAVDDLKQVWFYIVIHVALCLN</sequence>
<dbReference type="Proteomes" id="UP000184300">
    <property type="component" value="Unassembled WGS sequence"/>
</dbReference>
<keyword evidence="4" id="KW-1185">Reference proteome</keyword>
<dbReference type="VEuPathDB" id="FungiDB:ASPGLDRAFT_880686"/>
<reference evidence="4" key="1">
    <citation type="journal article" date="2017" name="Genome Biol.">
        <title>Comparative genomics reveals high biological diversity and specific adaptations in the industrially and medically important fungal genus Aspergillus.</title>
        <authorList>
            <person name="de Vries R.P."/>
            <person name="Riley R."/>
            <person name="Wiebenga A."/>
            <person name="Aguilar-Osorio G."/>
            <person name="Amillis S."/>
            <person name="Uchima C.A."/>
            <person name="Anderluh G."/>
            <person name="Asadollahi M."/>
            <person name="Askin M."/>
            <person name="Barry K."/>
            <person name="Battaglia E."/>
            <person name="Bayram O."/>
            <person name="Benocci T."/>
            <person name="Braus-Stromeyer S.A."/>
            <person name="Caldana C."/>
            <person name="Canovas D."/>
            <person name="Cerqueira G.C."/>
            <person name="Chen F."/>
            <person name="Chen W."/>
            <person name="Choi C."/>
            <person name="Clum A."/>
            <person name="Dos Santos R.A."/>
            <person name="Damasio A.R."/>
            <person name="Diallinas G."/>
            <person name="Emri T."/>
            <person name="Fekete E."/>
            <person name="Flipphi M."/>
            <person name="Freyberg S."/>
            <person name="Gallo A."/>
            <person name="Gournas C."/>
            <person name="Habgood R."/>
            <person name="Hainaut M."/>
            <person name="Harispe M.L."/>
            <person name="Henrissat B."/>
            <person name="Hilden K.S."/>
            <person name="Hope R."/>
            <person name="Hossain A."/>
            <person name="Karabika E."/>
            <person name="Karaffa L."/>
            <person name="Karanyi Z."/>
            <person name="Krasevec N."/>
            <person name="Kuo A."/>
            <person name="Kusch H."/>
            <person name="LaButti K."/>
            <person name="Lagendijk E.L."/>
            <person name="Lapidus A."/>
            <person name="Levasseur A."/>
            <person name="Lindquist E."/>
            <person name="Lipzen A."/>
            <person name="Logrieco A.F."/>
            <person name="MacCabe A."/>
            <person name="Maekelae M.R."/>
            <person name="Malavazi I."/>
            <person name="Melin P."/>
            <person name="Meyer V."/>
            <person name="Mielnichuk N."/>
            <person name="Miskei M."/>
            <person name="Molnar A.P."/>
            <person name="Mule G."/>
            <person name="Ngan C.Y."/>
            <person name="Orejas M."/>
            <person name="Orosz E."/>
            <person name="Ouedraogo J.P."/>
            <person name="Overkamp K.M."/>
            <person name="Park H.-S."/>
            <person name="Perrone G."/>
            <person name="Piumi F."/>
            <person name="Punt P.J."/>
            <person name="Ram A.F."/>
            <person name="Ramon A."/>
            <person name="Rauscher S."/>
            <person name="Record E."/>
            <person name="Riano-Pachon D.M."/>
            <person name="Robert V."/>
            <person name="Roehrig J."/>
            <person name="Ruller R."/>
            <person name="Salamov A."/>
            <person name="Salih N.S."/>
            <person name="Samson R.A."/>
            <person name="Sandor E."/>
            <person name="Sanguinetti M."/>
            <person name="Schuetze T."/>
            <person name="Sepcic K."/>
            <person name="Shelest E."/>
            <person name="Sherlock G."/>
            <person name="Sophianopoulou V."/>
            <person name="Squina F.M."/>
            <person name="Sun H."/>
            <person name="Susca A."/>
            <person name="Todd R.B."/>
            <person name="Tsang A."/>
            <person name="Unkles S.E."/>
            <person name="van de Wiele N."/>
            <person name="van Rossen-Uffink D."/>
            <person name="Oliveira J.V."/>
            <person name="Vesth T.C."/>
            <person name="Visser J."/>
            <person name="Yu J.-H."/>
            <person name="Zhou M."/>
            <person name="Andersen M.R."/>
            <person name="Archer D.B."/>
            <person name="Baker S.E."/>
            <person name="Benoit I."/>
            <person name="Brakhage A.A."/>
            <person name="Braus G.H."/>
            <person name="Fischer R."/>
            <person name="Frisvad J.C."/>
            <person name="Goldman G.H."/>
            <person name="Houbraken J."/>
            <person name="Oakley B."/>
            <person name="Pocsi I."/>
            <person name="Scazzocchio C."/>
            <person name="Seiboth B."/>
            <person name="vanKuyk P.A."/>
            <person name="Wortman J."/>
            <person name="Dyer P.S."/>
            <person name="Grigoriev I.V."/>
        </authorList>
    </citation>
    <scope>NUCLEOTIDE SEQUENCE [LARGE SCALE GENOMIC DNA]</scope>
    <source>
        <strain evidence="4">CBS 516.65</strain>
    </source>
</reference>
<proteinExistence type="predicted"/>
<keyword evidence="2" id="KW-0732">Signal</keyword>
<keyword evidence="1" id="KW-1133">Transmembrane helix</keyword>
<name>A0A1L9V8A5_ASPGL</name>
<dbReference type="AlphaFoldDB" id="A0A1L9V8A5"/>
<feature type="transmembrane region" description="Helical" evidence="1">
    <location>
        <begin position="48"/>
        <end position="73"/>
    </location>
</feature>
<feature type="signal peptide" evidence="2">
    <location>
        <begin position="1"/>
        <end position="19"/>
    </location>
</feature>
<feature type="chain" id="PRO_5013177245" evidence="2">
    <location>
        <begin position="20"/>
        <end position="104"/>
    </location>
</feature>
<protein>
    <submittedName>
        <fullName evidence="3">Uncharacterized protein</fullName>
    </submittedName>
</protein>